<gene>
    <name evidence="3" type="ORF">PACLA_8A073776</name>
</gene>
<keyword evidence="4" id="KW-1185">Reference proteome</keyword>
<feature type="compositionally biased region" description="Polar residues" evidence="2">
    <location>
        <begin position="95"/>
        <end position="118"/>
    </location>
</feature>
<evidence type="ECO:0000313" key="4">
    <source>
        <dbReference type="Proteomes" id="UP001152795"/>
    </source>
</evidence>
<feature type="region of interest" description="Disordered" evidence="2">
    <location>
        <begin position="227"/>
        <end position="317"/>
    </location>
</feature>
<dbReference type="EMBL" id="CACRXK020009516">
    <property type="protein sequence ID" value="CAB4017363.1"/>
    <property type="molecule type" value="Genomic_DNA"/>
</dbReference>
<feature type="region of interest" description="Disordered" evidence="2">
    <location>
        <begin position="87"/>
        <end position="118"/>
    </location>
</feature>
<dbReference type="OrthoDB" id="10056446at2759"/>
<reference evidence="3" key="1">
    <citation type="submission" date="2020-04" db="EMBL/GenBank/DDBJ databases">
        <authorList>
            <person name="Alioto T."/>
            <person name="Alioto T."/>
            <person name="Gomez Garrido J."/>
        </authorList>
    </citation>
    <scope>NUCLEOTIDE SEQUENCE</scope>
    <source>
        <strain evidence="3">A484AB</strain>
    </source>
</reference>
<feature type="compositionally biased region" description="Polar residues" evidence="2">
    <location>
        <begin position="448"/>
        <end position="499"/>
    </location>
</feature>
<comment type="caution">
    <text evidence="3">The sequence shown here is derived from an EMBL/GenBank/DDBJ whole genome shotgun (WGS) entry which is preliminary data.</text>
</comment>
<accession>A0A7D9EW05</accession>
<proteinExistence type="predicted"/>
<dbReference type="Proteomes" id="UP001152795">
    <property type="component" value="Unassembled WGS sequence"/>
</dbReference>
<feature type="compositionally biased region" description="Polar residues" evidence="2">
    <location>
        <begin position="255"/>
        <end position="296"/>
    </location>
</feature>
<keyword evidence="1" id="KW-0175">Coiled coil</keyword>
<dbReference type="AlphaFoldDB" id="A0A7D9EW05"/>
<protein>
    <submittedName>
        <fullName evidence="3">Uncharacterized protein</fullName>
    </submittedName>
</protein>
<name>A0A7D9EW05_PARCT</name>
<feature type="compositionally biased region" description="Polar residues" evidence="2">
    <location>
        <begin position="229"/>
        <end position="240"/>
    </location>
</feature>
<feature type="region of interest" description="Disordered" evidence="2">
    <location>
        <begin position="448"/>
        <end position="505"/>
    </location>
</feature>
<evidence type="ECO:0000256" key="2">
    <source>
        <dbReference type="SAM" id="MobiDB-lite"/>
    </source>
</evidence>
<feature type="coiled-coil region" evidence="1">
    <location>
        <begin position="141"/>
        <end position="220"/>
    </location>
</feature>
<organism evidence="3 4">
    <name type="scientific">Paramuricea clavata</name>
    <name type="common">Red gorgonian</name>
    <name type="synonym">Violescent sea-whip</name>
    <dbReference type="NCBI Taxonomy" id="317549"/>
    <lineage>
        <taxon>Eukaryota</taxon>
        <taxon>Metazoa</taxon>
        <taxon>Cnidaria</taxon>
        <taxon>Anthozoa</taxon>
        <taxon>Octocorallia</taxon>
        <taxon>Malacalcyonacea</taxon>
        <taxon>Plexauridae</taxon>
        <taxon>Paramuricea</taxon>
    </lineage>
</organism>
<evidence type="ECO:0000313" key="3">
    <source>
        <dbReference type="EMBL" id="CAB4017363.1"/>
    </source>
</evidence>
<evidence type="ECO:0000256" key="1">
    <source>
        <dbReference type="SAM" id="Coils"/>
    </source>
</evidence>
<sequence length="602" mass="68276">MCYMLKNFAFGRRTDNDRRINNYVRNGQQDNLVDPTANQIYVQGKELQQEKAQNTNTVTNSNMCLKAKFNEKLDQFLDKAKRESEIIKQERNKSSKSQTSEKVVSPNTPVQSATQNEANTPCERFFSMIKTQAATLESDMVNFKQEILKSLEDVMETLEQKDNQIVLLNDKISQARSNDIVRKQTISDLSLKQHEQQEEINKLKHTIKNQQQQIQSLKLKFNTLRFHNVPSSSEPHTQIQDQDENPEPNEYPDHPSSNEARSVTTNRQPKSPEPSSQGKLSFSVPTKNQFSPSNDEASAADPTEVSSRYPDHQALDNDYSIPTVKTYNGETIVMCDSNGRLLNIKRLCPKSLYSYIRCPTLKHAEEIISTSVFTNPKTLIFHCGTNDLDHNIDNSKICSDTLKVIDQIKKIKEKCTNKMCFTKQLNEFGIRVFTKNLKASFFQVNGDSTGIRKTNDKQSTPSRDGQNNKVSQDSPKPTWVQDNPHQAPATNEQHKSTPLMNVGLPPGFIPSTSNFEPPYFNPPAFNAIPGFIPPPFLLPTNYSTTPPNIPPTHFSNQAINLPEANIPPIPANPTKVHQPPRKIHIQHQSTQVYHLTWFNSSN</sequence>